<proteinExistence type="predicted"/>
<dbReference type="AlphaFoldDB" id="A0A915KVS3"/>
<accession>A0A915KVS3</accession>
<sequence>MLKYVLMKKGIKLEKSSSCVSEQGRSENINRRNTCSQTSPKALLPQIKQVKLLHSGLNFDE</sequence>
<evidence type="ECO:0000313" key="2">
    <source>
        <dbReference type="WBParaSite" id="nRc.2.0.1.t43032-RA"/>
    </source>
</evidence>
<keyword evidence="1" id="KW-1185">Reference proteome</keyword>
<evidence type="ECO:0000313" key="1">
    <source>
        <dbReference type="Proteomes" id="UP000887565"/>
    </source>
</evidence>
<organism evidence="1 2">
    <name type="scientific">Romanomermis culicivorax</name>
    <name type="common">Nematode worm</name>
    <dbReference type="NCBI Taxonomy" id="13658"/>
    <lineage>
        <taxon>Eukaryota</taxon>
        <taxon>Metazoa</taxon>
        <taxon>Ecdysozoa</taxon>
        <taxon>Nematoda</taxon>
        <taxon>Enoplea</taxon>
        <taxon>Dorylaimia</taxon>
        <taxon>Mermithida</taxon>
        <taxon>Mermithoidea</taxon>
        <taxon>Mermithidae</taxon>
        <taxon>Romanomermis</taxon>
    </lineage>
</organism>
<reference evidence="2" key="1">
    <citation type="submission" date="2022-11" db="UniProtKB">
        <authorList>
            <consortium name="WormBaseParasite"/>
        </authorList>
    </citation>
    <scope>IDENTIFICATION</scope>
</reference>
<protein>
    <submittedName>
        <fullName evidence="2">Uncharacterized protein</fullName>
    </submittedName>
</protein>
<dbReference type="WBParaSite" id="nRc.2.0.1.t43032-RA">
    <property type="protein sequence ID" value="nRc.2.0.1.t43032-RA"/>
    <property type="gene ID" value="nRc.2.0.1.g43032"/>
</dbReference>
<name>A0A915KVS3_ROMCU</name>
<dbReference type="Proteomes" id="UP000887565">
    <property type="component" value="Unplaced"/>
</dbReference>